<evidence type="ECO:0000256" key="5">
    <source>
        <dbReference type="ARBA" id="ARBA00023015"/>
    </source>
</evidence>
<evidence type="ECO:0000259" key="10">
    <source>
        <dbReference type="Pfam" id="PF04963"/>
    </source>
</evidence>
<keyword evidence="4" id="KW-0548">Nucleotidyltransferase</keyword>
<evidence type="ECO:0000256" key="2">
    <source>
        <dbReference type="ARBA" id="ARBA00022478"/>
    </source>
</evidence>
<dbReference type="RefSeq" id="WP_206967043.1">
    <property type="nucleotide sequence ID" value="NZ_JAFLVX010000022.1"/>
</dbReference>
<dbReference type="PANTHER" id="PTHR32248">
    <property type="entry name" value="RNA POLYMERASE SIGMA-54 FACTOR"/>
    <property type="match status" value="1"/>
</dbReference>
<keyword evidence="8" id="KW-0804">Transcription</keyword>
<evidence type="ECO:0000256" key="8">
    <source>
        <dbReference type="ARBA" id="ARBA00023163"/>
    </source>
</evidence>
<keyword evidence="6" id="KW-0731">Sigma factor</keyword>
<dbReference type="Pfam" id="PF04552">
    <property type="entry name" value="Sigma54_DBD"/>
    <property type="match status" value="1"/>
</dbReference>
<dbReference type="PROSITE" id="PS50044">
    <property type="entry name" value="SIGMA54_3"/>
    <property type="match status" value="1"/>
</dbReference>
<dbReference type="Gene3D" id="1.10.10.60">
    <property type="entry name" value="Homeodomain-like"/>
    <property type="match status" value="1"/>
</dbReference>
<dbReference type="InterPro" id="IPR038709">
    <property type="entry name" value="RpoN_core-bd_sf"/>
</dbReference>
<feature type="domain" description="RNA polymerase sigma factor 54 DNA-binding" evidence="9">
    <location>
        <begin position="286"/>
        <end position="444"/>
    </location>
</feature>
<dbReference type="NCBIfam" id="TIGR02395">
    <property type="entry name" value="rpoN_sigma"/>
    <property type="match status" value="1"/>
</dbReference>
<evidence type="ECO:0000256" key="7">
    <source>
        <dbReference type="ARBA" id="ARBA00023125"/>
    </source>
</evidence>
<comment type="caution">
    <text evidence="11">The sequence shown here is derived from an EMBL/GenBank/DDBJ whole genome shotgun (WGS) entry which is preliminary data.</text>
</comment>
<dbReference type="EMBL" id="JAFLVX010000022">
    <property type="protein sequence ID" value="MBO0477249.1"/>
    <property type="molecule type" value="Genomic_DNA"/>
</dbReference>
<evidence type="ECO:0000256" key="4">
    <source>
        <dbReference type="ARBA" id="ARBA00022695"/>
    </source>
</evidence>
<sequence>MKFEQRIHQNQTQKQTQKLAMTQELQQSIQMLQYNTDDLLTFLENKALENPLLEIKVDTDDSLLLYKSKNQGSSQSGDSKTEWLEQVPDNRLSLFEYLINQVHLNYRDTYLRKLVLHLIQFVDKNGYLSTPLEDIRVQTQATEIELLDALTLLQMLEPTGVGARDLRECLLLQIEKDNIAPNLAYIIVEEYFEELANRKWKVIEKAYDIELFEIQEIVDYIQKLQPYPGAGFSNEDESFIIPDVIVKVKGKQIEVTSTKRSTPTLVFQQKYFEQMSQRADKEVLDYLKNRKSEFEFLQKGVIQRGNTILRVAEEIVSQQHDFFLDPKRPLKSLQLKEVAKKIGVHESTVSRSVNGKYLQTDFGMFELRSFFTVGISQGTEGDELSTDMIKKEIQQLVDEENKNKPLSDQKIVESLLSKEIKISRRTVAKYRDELDIPSSSKRKRYDRK</sequence>
<organism evidence="11 12">
    <name type="scientific">Candidatus Vagococcus giribetii</name>
    <dbReference type="NCBI Taxonomy" id="2230876"/>
    <lineage>
        <taxon>Bacteria</taxon>
        <taxon>Bacillati</taxon>
        <taxon>Bacillota</taxon>
        <taxon>Bacilli</taxon>
        <taxon>Lactobacillales</taxon>
        <taxon>Enterococcaceae</taxon>
        <taxon>Vagococcus</taxon>
    </lineage>
</organism>
<accession>A0ABS3HU14</accession>
<dbReference type="PROSITE" id="PS00718">
    <property type="entry name" value="SIGMA54_2"/>
    <property type="match status" value="1"/>
</dbReference>
<proteinExistence type="inferred from homology"/>
<evidence type="ECO:0000259" key="9">
    <source>
        <dbReference type="Pfam" id="PF04552"/>
    </source>
</evidence>
<evidence type="ECO:0000256" key="3">
    <source>
        <dbReference type="ARBA" id="ARBA00022679"/>
    </source>
</evidence>
<dbReference type="InterPro" id="IPR007634">
    <property type="entry name" value="RNA_pol_sigma_54_DNA-bd"/>
</dbReference>
<keyword evidence="3" id="KW-0808">Transferase</keyword>
<gene>
    <name evidence="11" type="primary">rpoN</name>
    <name evidence="11" type="ORF">DOK76_09205</name>
</gene>
<keyword evidence="5" id="KW-0805">Transcription regulation</keyword>
<dbReference type="InterPro" id="IPR000394">
    <property type="entry name" value="RNA_pol_sigma_54"/>
</dbReference>
<dbReference type="Pfam" id="PF00309">
    <property type="entry name" value="Sigma54_AID"/>
    <property type="match status" value="1"/>
</dbReference>
<keyword evidence="12" id="KW-1185">Reference proteome</keyword>
<dbReference type="PRINTS" id="PR00045">
    <property type="entry name" value="SIGMA54FCT"/>
</dbReference>
<evidence type="ECO:0000256" key="6">
    <source>
        <dbReference type="ARBA" id="ARBA00023082"/>
    </source>
</evidence>
<keyword evidence="7" id="KW-0238">DNA-binding</keyword>
<dbReference type="PIRSF" id="PIRSF000774">
    <property type="entry name" value="RpoN"/>
    <property type="match status" value="1"/>
</dbReference>
<reference evidence="11 12" key="1">
    <citation type="submission" date="2021-03" db="EMBL/GenBank/DDBJ databases">
        <title>Enterococcal diversity collection.</title>
        <authorList>
            <person name="Gilmore M.S."/>
            <person name="Schwartzman J."/>
            <person name="Van Tyne D."/>
            <person name="Martin M."/>
            <person name="Earl A.M."/>
            <person name="Manson A.L."/>
            <person name="Straub T."/>
            <person name="Salamzade R."/>
            <person name="Saavedra J."/>
            <person name="Lebreton F."/>
            <person name="Prichula J."/>
            <person name="Schaufler K."/>
            <person name="Gaca A."/>
            <person name="Sgardioli B."/>
            <person name="Wagenaar J."/>
            <person name="Strong T."/>
        </authorList>
    </citation>
    <scope>NUCLEOTIDE SEQUENCE [LARGE SCALE GENOMIC DNA]</scope>
    <source>
        <strain evidence="11 12">DIV0080</strain>
    </source>
</reference>
<protein>
    <submittedName>
        <fullName evidence="11">RNA polymerase factor sigma-54</fullName>
    </submittedName>
</protein>
<feature type="domain" description="RNA polymerase sigma factor 54 core-binding" evidence="10">
    <location>
        <begin position="84"/>
        <end position="271"/>
    </location>
</feature>
<dbReference type="Gene3D" id="1.10.10.1330">
    <property type="entry name" value="RNA polymerase sigma-54 factor, core-binding domain"/>
    <property type="match status" value="1"/>
</dbReference>
<evidence type="ECO:0000313" key="12">
    <source>
        <dbReference type="Proteomes" id="UP000664857"/>
    </source>
</evidence>
<evidence type="ECO:0000256" key="1">
    <source>
        <dbReference type="ARBA" id="ARBA00008798"/>
    </source>
</evidence>
<dbReference type="Pfam" id="PF04963">
    <property type="entry name" value="Sigma54_CBD"/>
    <property type="match status" value="1"/>
</dbReference>
<keyword evidence="2" id="KW-0240">DNA-directed RNA polymerase</keyword>
<dbReference type="InterPro" id="IPR007046">
    <property type="entry name" value="RNA_pol_sigma_54_core-bd"/>
</dbReference>
<comment type="similarity">
    <text evidence="1">Belongs to the sigma-54 factor family.</text>
</comment>
<name>A0ABS3HU14_9ENTE</name>
<dbReference type="PANTHER" id="PTHR32248:SF4">
    <property type="entry name" value="RNA POLYMERASE SIGMA-54 FACTOR"/>
    <property type="match status" value="1"/>
</dbReference>
<evidence type="ECO:0000313" key="11">
    <source>
        <dbReference type="EMBL" id="MBO0477249.1"/>
    </source>
</evidence>
<dbReference type="Proteomes" id="UP000664857">
    <property type="component" value="Unassembled WGS sequence"/>
</dbReference>